<feature type="compositionally biased region" description="Basic and acidic residues" evidence="1">
    <location>
        <begin position="138"/>
        <end position="196"/>
    </location>
</feature>
<reference evidence="2" key="1">
    <citation type="submission" date="2020-02" db="EMBL/GenBank/DDBJ databases">
        <authorList>
            <person name="Meier V. D."/>
        </authorList>
    </citation>
    <scope>NUCLEOTIDE SEQUENCE</scope>
    <source>
        <strain evidence="2">AVDCRST_MAG85</strain>
    </source>
</reference>
<gene>
    <name evidence="2" type="ORF">AVDCRST_MAG85-22</name>
</gene>
<feature type="non-terminal residue" evidence="2">
    <location>
        <position position="1"/>
    </location>
</feature>
<feature type="compositionally biased region" description="Basic residues" evidence="1">
    <location>
        <begin position="24"/>
        <end position="36"/>
    </location>
</feature>
<feature type="compositionally biased region" description="Basic and acidic residues" evidence="1">
    <location>
        <begin position="206"/>
        <end position="218"/>
    </location>
</feature>
<feature type="compositionally biased region" description="Basic residues" evidence="1">
    <location>
        <begin position="49"/>
        <end position="59"/>
    </location>
</feature>
<feature type="non-terminal residue" evidence="2">
    <location>
        <position position="298"/>
    </location>
</feature>
<dbReference type="EMBL" id="CADCVT010000004">
    <property type="protein sequence ID" value="CAA9472068.1"/>
    <property type="molecule type" value="Genomic_DNA"/>
</dbReference>
<accession>A0A6J4RLJ1</accession>
<evidence type="ECO:0000313" key="2">
    <source>
        <dbReference type="EMBL" id="CAA9472068.1"/>
    </source>
</evidence>
<sequence>EDRVLLPRGDAVGQPQRRPELRRARVGARHRARARRVHPDRPGDDRRGQRGARARHRRRLPEGRRGRPGRRARPPHARRGHALRRHGQVRLQGGGVRGGEAPQPGGLRAARVQPAPRHVPHHAGRARERRGPARRARCRDAEGRDRAARPGRRRGEEPARGHGQDPVRHAGGEADDRGSHRPPDHRVDPARGEHDPTVAVRAPSRGRGDEARRRDELVHPMAVHHRGRDPRRDGRGARRAPAARRQGRVHRPVGRGLRADRRARHDGLPHPGRAAARRERHRRRARVGAVAPSFAESV</sequence>
<evidence type="ECO:0000256" key="1">
    <source>
        <dbReference type="SAM" id="MobiDB-lite"/>
    </source>
</evidence>
<organism evidence="2">
    <name type="scientific">uncultured Solirubrobacteraceae bacterium</name>
    <dbReference type="NCBI Taxonomy" id="1162706"/>
    <lineage>
        <taxon>Bacteria</taxon>
        <taxon>Bacillati</taxon>
        <taxon>Actinomycetota</taxon>
        <taxon>Thermoleophilia</taxon>
        <taxon>Solirubrobacterales</taxon>
        <taxon>Solirubrobacteraceae</taxon>
        <taxon>environmental samples</taxon>
    </lineage>
</organism>
<protein>
    <submittedName>
        <fullName evidence="2">Assymetric_cell_division_FstX</fullName>
    </submittedName>
</protein>
<proteinExistence type="predicted"/>
<dbReference type="AlphaFoldDB" id="A0A6J4RLJ1"/>
<feature type="compositionally biased region" description="Basic residues" evidence="1">
    <location>
        <begin position="237"/>
        <end position="253"/>
    </location>
</feature>
<feature type="compositionally biased region" description="Basic and acidic residues" evidence="1">
    <location>
        <begin position="257"/>
        <end position="268"/>
    </location>
</feature>
<feature type="region of interest" description="Disordered" evidence="1">
    <location>
        <begin position="1"/>
        <end position="298"/>
    </location>
</feature>
<feature type="compositionally biased region" description="Basic and acidic residues" evidence="1">
    <location>
        <begin position="37"/>
        <end position="48"/>
    </location>
</feature>
<feature type="compositionally biased region" description="Basic residues" evidence="1">
    <location>
        <begin position="66"/>
        <end position="88"/>
    </location>
</feature>
<name>A0A6J4RLJ1_9ACTN</name>